<dbReference type="InParanoid" id="A0A165FYT2"/>
<dbReference type="AlphaFoldDB" id="A0A165FYT2"/>
<dbReference type="RefSeq" id="XP_018187097.1">
    <property type="nucleotide sequence ID" value="XM_018332816.1"/>
</dbReference>
<evidence type="ECO:0000313" key="7">
    <source>
        <dbReference type="Proteomes" id="UP000076632"/>
    </source>
</evidence>
<feature type="compositionally biased region" description="Low complexity" evidence="2">
    <location>
        <begin position="231"/>
        <end position="248"/>
    </location>
</feature>
<evidence type="ECO:0000256" key="1">
    <source>
        <dbReference type="ARBA" id="ARBA00022729"/>
    </source>
</evidence>
<name>A0A165FYT2_XYLHT</name>
<evidence type="ECO:0000259" key="5">
    <source>
        <dbReference type="Pfam" id="PF10342"/>
    </source>
</evidence>
<protein>
    <submittedName>
        <fullName evidence="6">Uncharacterized protein</fullName>
    </submittedName>
</protein>
<dbReference type="Pfam" id="PF05390">
    <property type="entry name" value="Kre9_KNH1_C"/>
    <property type="match status" value="1"/>
</dbReference>
<evidence type="ECO:0000256" key="2">
    <source>
        <dbReference type="SAM" id="MobiDB-lite"/>
    </source>
</evidence>
<organism evidence="6 7">
    <name type="scientific">Xylona heveae (strain CBS 132557 / TC161)</name>
    <dbReference type="NCBI Taxonomy" id="1328760"/>
    <lineage>
        <taxon>Eukaryota</taxon>
        <taxon>Fungi</taxon>
        <taxon>Dikarya</taxon>
        <taxon>Ascomycota</taxon>
        <taxon>Pezizomycotina</taxon>
        <taxon>Xylonomycetes</taxon>
        <taxon>Xylonales</taxon>
        <taxon>Xylonaceae</taxon>
        <taxon>Xylona</taxon>
    </lineage>
</organism>
<accession>A0A165FYT2</accession>
<feature type="domain" description="Yeast cell wall synthesis Kre9/Knh1 C-terminal" evidence="4">
    <location>
        <begin position="170"/>
        <end position="248"/>
    </location>
</feature>
<feature type="domain" description="Yeast cell wall synthesis Kre9/Knh1-like N-terminal" evidence="5">
    <location>
        <begin position="25"/>
        <end position="127"/>
    </location>
</feature>
<proteinExistence type="predicted"/>
<sequence>MLFKPLALLAAFAPLAVLADIEFTSPAAGQTLQPGTITFTWKDSGDSPSISDLKSYQLFLCAGGNTDGTYDQLTVLQTNGDFSTGNSASGSIVASIGGSTANAYFLKMISVATAGGTVVNFSKRFTLSGMTGVFSANAQSGLKNVQGTNGPDTQNNVNSAATATQDDGPFGVPYTLQTGLTRYAPMQPHPGTKITAKSAKPLWPTSSYSIATTFMGPPTQLTTLTQAATYSYSSRENPASPAANPSDSSNDDMAKFLNRWKD</sequence>
<keyword evidence="7" id="KW-1185">Reference proteome</keyword>
<dbReference type="Pfam" id="PF10342">
    <property type="entry name" value="Kre9_KNH"/>
    <property type="match status" value="1"/>
</dbReference>
<dbReference type="OrthoDB" id="2432613at2759"/>
<dbReference type="PANTHER" id="PTHR28154:SF1">
    <property type="entry name" value="CELL WALL SYNTHESIS PROTEIN KNH1-RELATED"/>
    <property type="match status" value="1"/>
</dbReference>
<feature type="chain" id="PRO_5007857966" evidence="3">
    <location>
        <begin position="20"/>
        <end position="262"/>
    </location>
</feature>
<keyword evidence="1 3" id="KW-0732">Signal</keyword>
<dbReference type="GO" id="GO:0006078">
    <property type="term" value="P:(1-&gt;6)-beta-D-glucan biosynthetic process"/>
    <property type="evidence" value="ECO:0007669"/>
    <property type="project" value="InterPro"/>
</dbReference>
<dbReference type="PANTHER" id="PTHR28154">
    <property type="entry name" value="CELL WALL SYNTHESIS PROTEIN KNH1-RELATED"/>
    <property type="match status" value="1"/>
</dbReference>
<dbReference type="GO" id="GO:0042546">
    <property type="term" value="P:cell wall biogenesis"/>
    <property type="evidence" value="ECO:0007669"/>
    <property type="project" value="InterPro"/>
</dbReference>
<evidence type="ECO:0000313" key="6">
    <source>
        <dbReference type="EMBL" id="KZF21542.1"/>
    </source>
</evidence>
<dbReference type="GeneID" id="28897953"/>
<dbReference type="OMA" id="PEAFAIN"/>
<dbReference type="InterPro" id="IPR045328">
    <property type="entry name" value="Kre9/Knh1"/>
</dbReference>
<feature type="region of interest" description="Disordered" evidence="2">
    <location>
        <begin position="231"/>
        <end position="262"/>
    </location>
</feature>
<dbReference type="Proteomes" id="UP000076632">
    <property type="component" value="Unassembled WGS sequence"/>
</dbReference>
<dbReference type="InterPro" id="IPR008659">
    <property type="entry name" value="Kre9/Knh1_C"/>
</dbReference>
<dbReference type="EMBL" id="KV407460">
    <property type="protein sequence ID" value="KZF21542.1"/>
    <property type="molecule type" value="Genomic_DNA"/>
</dbReference>
<evidence type="ECO:0000259" key="4">
    <source>
        <dbReference type="Pfam" id="PF05390"/>
    </source>
</evidence>
<evidence type="ECO:0000256" key="3">
    <source>
        <dbReference type="SAM" id="SignalP"/>
    </source>
</evidence>
<dbReference type="FunCoup" id="A0A165FYT2">
    <property type="interactions" value="34"/>
</dbReference>
<dbReference type="GO" id="GO:0031505">
    <property type="term" value="P:fungal-type cell wall organization"/>
    <property type="evidence" value="ECO:0007669"/>
    <property type="project" value="TreeGrafter"/>
</dbReference>
<dbReference type="GO" id="GO:0005576">
    <property type="term" value="C:extracellular region"/>
    <property type="evidence" value="ECO:0007669"/>
    <property type="project" value="TreeGrafter"/>
</dbReference>
<reference evidence="6 7" key="1">
    <citation type="journal article" date="2016" name="Fungal Biol.">
        <title>The genome of Xylona heveae provides a window into fungal endophytism.</title>
        <authorList>
            <person name="Gazis R."/>
            <person name="Kuo A."/>
            <person name="Riley R."/>
            <person name="LaButti K."/>
            <person name="Lipzen A."/>
            <person name="Lin J."/>
            <person name="Amirebrahimi M."/>
            <person name="Hesse C.N."/>
            <person name="Spatafora J.W."/>
            <person name="Henrissat B."/>
            <person name="Hainaut M."/>
            <person name="Grigoriev I.V."/>
            <person name="Hibbett D.S."/>
        </authorList>
    </citation>
    <scope>NUCLEOTIDE SEQUENCE [LARGE SCALE GENOMIC DNA]</scope>
    <source>
        <strain evidence="6 7">TC161</strain>
    </source>
</reference>
<dbReference type="InterPro" id="IPR018466">
    <property type="entry name" value="Kre9/Knh1-like_N"/>
</dbReference>
<gene>
    <name evidence="6" type="ORF">L228DRAFT_248266</name>
</gene>
<feature type="signal peptide" evidence="3">
    <location>
        <begin position="1"/>
        <end position="19"/>
    </location>
</feature>
<dbReference type="STRING" id="1328760.A0A165FYT2"/>